<feature type="transmembrane region" description="Helical" evidence="7">
    <location>
        <begin position="419"/>
        <end position="437"/>
    </location>
</feature>
<dbReference type="Proteomes" id="UP001430848">
    <property type="component" value="Unassembled WGS sequence"/>
</dbReference>
<evidence type="ECO:0000313" key="10">
    <source>
        <dbReference type="Proteomes" id="UP001430848"/>
    </source>
</evidence>
<evidence type="ECO:0000313" key="9">
    <source>
        <dbReference type="EMBL" id="KAK7726170.1"/>
    </source>
</evidence>
<feature type="transmembrane region" description="Helical" evidence="7">
    <location>
        <begin position="83"/>
        <end position="102"/>
    </location>
</feature>
<evidence type="ECO:0000256" key="7">
    <source>
        <dbReference type="SAM" id="Phobius"/>
    </source>
</evidence>
<evidence type="ECO:0000259" key="8">
    <source>
        <dbReference type="PROSITE" id="PS50850"/>
    </source>
</evidence>
<feature type="region of interest" description="Disordered" evidence="6">
    <location>
        <begin position="1"/>
        <end position="64"/>
    </location>
</feature>
<dbReference type="PANTHER" id="PTHR23502:SF51">
    <property type="entry name" value="QUINIDINE RESISTANCE PROTEIN 1-RELATED"/>
    <property type="match status" value="1"/>
</dbReference>
<feature type="transmembrane region" description="Helical" evidence="7">
    <location>
        <begin position="329"/>
        <end position="348"/>
    </location>
</feature>
<dbReference type="InterPro" id="IPR036259">
    <property type="entry name" value="MFS_trans_sf"/>
</dbReference>
<dbReference type="InterPro" id="IPR011701">
    <property type="entry name" value="MFS"/>
</dbReference>
<feature type="transmembrane region" description="Helical" evidence="7">
    <location>
        <begin position="509"/>
        <end position="530"/>
    </location>
</feature>
<evidence type="ECO:0000256" key="3">
    <source>
        <dbReference type="ARBA" id="ARBA00022692"/>
    </source>
</evidence>
<feature type="transmembrane region" description="Helical" evidence="7">
    <location>
        <begin position="114"/>
        <end position="136"/>
    </location>
</feature>
<dbReference type="Pfam" id="PF07690">
    <property type="entry name" value="MFS_1"/>
    <property type="match status" value="1"/>
</dbReference>
<evidence type="ECO:0000256" key="5">
    <source>
        <dbReference type="ARBA" id="ARBA00023136"/>
    </source>
</evidence>
<keyword evidence="5 7" id="KW-0472">Membrane</keyword>
<evidence type="ECO:0000256" key="6">
    <source>
        <dbReference type="SAM" id="MobiDB-lite"/>
    </source>
</evidence>
<feature type="transmembrane region" description="Helical" evidence="7">
    <location>
        <begin position="207"/>
        <end position="232"/>
    </location>
</feature>
<accession>A0ABR1P4Z1</accession>
<comment type="subcellular location">
    <subcellularLocation>
        <location evidence="1">Membrane</location>
        <topology evidence="1">Multi-pass membrane protein</topology>
    </subcellularLocation>
</comment>
<feature type="transmembrane region" description="Helical" evidence="7">
    <location>
        <begin position="238"/>
        <end position="257"/>
    </location>
</feature>
<dbReference type="Gene3D" id="1.20.1720.10">
    <property type="entry name" value="Multidrug resistance protein D"/>
    <property type="match status" value="1"/>
</dbReference>
<name>A0ABR1P4Z1_DIAER</name>
<feature type="transmembrane region" description="Helical" evidence="7">
    <location>
        <begin position="449"/>
        <end position="474"/>
    </location>
</feature>
<sequence>MAATQEMQKSEKTAQENAEGDSSSPPTEQDTDTAAAEAAMADKQKAGVDGPVTAPDVEKAAPTTAVGEDDAWSVWSTRGKRTIIFSASFASLLSPLSSNIYFPALEPIARDLHVSNTLVNLSISTYIILQGIAPTFSAQLSDTSGRRPVYLVCLILFLAANIGLGVQNSYAALLVLRCVQSAGSSGIAALSNAVAADVATPAERGSYVSFASALPMLATAIGPVIGGLMAQFAGWHSIFWLLTGLAGVVTIPIALFFPETCRKVVGNGSIPPPRWDRCYTNSWYERRTTSRGGEVPYEKRDELARARKLRFPNPLAPITLLLQRECGWALLYSSILACSFYATLALIPSQFGRIYSFNELEVSLCYLPFGVGALVAAFSRGKFIDANFHRHARRLGITVEKNRRTDLTGFPIERARLEVAIPTIILTTACTIAFGWMLQESVHVSGPIIMLFCIGFCASASLNCIAALLLDLYVGRAGTVTASNNLLRCLLGAGATAATVPMIEGVGIGWAMTIFGLLNTVFMPLLWYIMREGPKWRARRAAKTS</sequence>
<feature type="domain" description="Major facilitator superfamily (MFS) profile" evidence="8">
    <location>
        <begin position="83"/>
        <end position="534"/>
    </location>
</feature>
<keyword evidence="10" id="KW-1185">Reference proteome</keyword>
<proteinExistence type="predicted"/>
<feature type="transmembrane region" description="Helical" evidence="7">
    <location>
        <begin position="486"/>
        <end position="503"/>
    </location>
</feature>
<dbReference type="InterPro" id="IPR020846">
    <property type="entry name" value="MFS_dom"/>
</dbReference>
<keyword evidence="3 7" id="KW-0812">Transmembrane</keyword>
<feature type="transmembrane region" description="Helical" evidence="7">
    <location>
        <begin position="360"/>
        <end position="378"/>
    </location>
</feature>
<dbReference type="SUPFAM" id="SSF103473">
    <property type="entry name" value="MFS general substrate transporter"/>
    <property type="match status" value="1"/>
</dbReference>
<dbReference type="EMBL" id="JAKNSF020000044">
    <property type="protein sequence ID" value="KAK7726170.1"/>
    <property type="molecule type" value="Genomic_DNA"/>
</dbReference>
<dbReference type="Gene3D" id="1.20.1250.20">
    <property type="entry name" value="MFS general substrate transporter like domains"/>
    <property type="match status" value="1"/>
</dbReference>
<keyword evidence="2" id="KW-0813">Transport</keyword>
<reference evidence="9 10" key="1">
    <citation type="submission" date="2024-02" db="EMBL/GenBank/DDBJ databases">
        <title>De novo assembly and annotation of 12 fungi associated with fruit tree decline syndrome in Ontario, Canada.</title>
        <authorList>
            <person name="Sulman M."/>
            <person name="Ellouze W."/>
            <person name="Ilyukhin E."/>
        </authorList>
    </citation>
    <scope>NUCLEOTIDE SEQUENCE [LARGE SCALE GENOMIC DNA]</scope>
    <source>
        <strain evidence="9 10">M169</strain>
    </source>
</reference>
<feature type="transmembrane region" description="Helical" evidence="7">
    <location>
        <begin position="172"/>
        <end position="195"/>
    </location>
</feature>
<evidence type="ECO:0000256" key="2">
    <source>
        <dbReference type="ARBA" id="ARBA00022448"/>
    </source>
</evidence>
<evidence type="ECO:0000256" key="1">
    <source>
        <dbReference type="ARBA" id="ARBA00004141"/>
    </source>
</evidence>
<keyword evidence="4 7" id="KW-1133">Transmembrane helix</keyword>
<protein>
    <recommendedName>
        <fullName evidence="8">Major facilitator superfamily (MFS) profile domain-containing protein</fullName>
    </recommendedName>
</protein>
<dbReference type="CDD" id="cd17323">
    <property type="entry name" value="MFS_Tpo1_MDR_like"/>
    <property type="match status" value="1"/>
</dbReference>
<comment type="caution">
    <text evidence="9">The sequence shown here is derived from an EMBL/GenBank/DDBJ whole genome shotgun (WGS) entry which is preliminary data.</text>
</comment>
<gene>
    <name evidence="9" type="ORF">SLS63_007684</name>
</gene>
<dbReference type="PANTHER" id="PTHR23502">
    <property type="entry name" value="MAJOR FACILITATOR SUPERFAMILY"/>
    <property type="match status" value="1"/>
</dbReference>
<dbReference type="PROSITE" id="PS50850">
    <property type="entry name" value="MFS"/>
    <property type="match status" value="1"/>
</dbReference>
<evidence type="ECO:0000256" key="4">
    <source>
        <dbReference type="ARBA" id="ARBA00022989"/>
    </source>
</evidence>
<organism evidence="9 10">
    <name type="scientific">Diaporthe eres</name>
    <name type="common">Phomopsis oblonga</name>
    <dbReference type="NCBI Taxonomy" id="83184"/>
    <lineage>
        <taxon>Eukaryota</taxon>
        <taxon>Fungi</taxon>
        <taxon>Dikarya</taxon>
        <taxon>Ascomycota</taxon>
        <taxon>Pezizomycotina</taxon>
        <taxon>Sordariomycetes</taxon>
        <taxon>Sordariomycetidae</taxon>
        <taxon>Diaporthales</taxon>
        <taxon>Diaporthaceae</taxon>
        <taxon>Diaporthe</taxon>
        <taxon>Diaporthe eres species complex</taxon>
    </lineage>
</organism>
<feature type="transmembrane region" description="Helical" evidence="7">
    <location>
        <begin position="148"/>
        <end position="166"/>
    </location>
</feature>